<keyword evidence="4" id="KW-0808">Transferase</keyword>
<reference evidence="9 10" key="1">
    <citation type="submission" date="2018-12" db="EMBL/GenBank/DDBJ databases">
        <title>three novel Halomonas strain isolated from plants.</title>
        <authorList>
            <person name="Sun C."/>
        </authorList>
    </citation>
    <scope>NUCLEOTIDE SEQUENCE [LARGE SCALE GENOMIC DNA]</scope>
    <source>
        <strain evidence="9 10">RC</strain>
    </source>
</reference>
<dbReference type="Pfam" id="PF00512">
    <property type="entry name" value="HisKA"/>
    <property type="match status" value="1"/>
</dbReference>
<evidence type="ECO:0000256" key="2">
    <source>
        <dbReference type="ARBA" id="ARBA00012438"/>
    </source>
</evidence>
<accession>A0A433LE52</accession>
<sequence>MIYWYFSGAILSIHLANPLLRRFQRVALILAVFVIVAMGWQGIRVQEALLTSNDDVQEHLETITLIQEFRATLLDLETGERGYVVTGQPAYLLPYQQARARLADKREQLGQIPAFTSADNELLIDNFDALVARRVQIAEANIAVRESDGLEAAALRLLAAGGRQTMDQLRSHLGRWEHGERENLNAQTQQAKRQARMSRWIWGAGAAFVALLLIITCVSIISQWRHRQKIIAMQQTFISTVSHELRTPLTVILGALNMLHSGIGGTLDKDVKRLIAVANDNGKRLKLLIDDILDIEKLESGQLTFKWQSVPLKSLVEEAVDINQPYAENFAVSLVLAPQASTPPDTNDALTQPLESSDCVEVDPERFAQVMANLISNACKHSLQGAQVVVGTRRVDNHWLEVSVTDKGNGIPWSFQPRVFERFAQADGSDKRRTGGTGLGLAITKALVEEMRGTIGFHSIPHEGSCFWVRLPKDKKHS</sequence>
<dbReference type="EC" id="2.7.13.3" evidence="2"/>
<evidence type="ECO:0000256" key="6">
    <source>
        <dbReference type="ARBA" id="ARBA00023012"/>
    </source>
</evidence>
<dbReference type="PANTHER" id="PTHR43711">
    <property type="entry name" value="TWO-COMPONENT HISTIDINE KINASE"/>
    <property type="match status" value="1"/>
</dbReference>
<comment type="catalytic activity">
    <reaction evidence="1">
        <text>ATP + protein L-histidine = ADP + protein N-phospho-L-histidine.</text>
        <dbReference type="EC" id="2.7.13.3"/>
    </reaction>
</comment>
<keyword evidence="3" id="KW-0597">Phosphoprotein</keyword>
<gene>
    <name evidence="9" type="ORF">ELY37_04280</name>
</gene>
<dbReference type="InterPro" id="IPR005467">
    <property type="entry name" value="His_kinase_dom"/>
</dbReference>
<dbReference type="Gene3D" id="1.10.287.130">
    <property type="match status" value="1"/>
</dbReference>
<dbReference type="Pfam" id="PF02518">
    <property type="entry name" value="HATPase_c"/>
    <property type="match status" value="1"/>
</dbReference>
<dbReference type="EMBL" id="RZHD01000004">
    <property type="protein sequence ID" value="RUR47489.1"/>
    <property type="molecule type" value="Genomic_DNA"/>
</dbReference>
<dbReference type="OrthoDB" id="8573350at2"/>
<dbReference type="InterPro" id="IPR036890">
    <property type="entry name" value="HATPase_C_sf"/>
</dbReference>
<dbReference type="PANTHER" id="PTHR43711:SF1">
    <property type="entry name" value="HISTIDINE KINASE 1"/>
    <property type="match status" value="1"/>
</dbReference>
<evidence type="ECO:0000256" key="7">
    <source>
        <dbReference type="SAM" id="Phobius"/>
    </source>
</evidence>
<evidence type="ECO:0000313" key="10">
    <source>
        <dbReference type="Proteomes" id="UP000286912"/>
    </source>
</evidence>
<feature type="domain" description="Histidine kinase" evidence="8">
    <location>
        <begin position="240"/>
        <end position="475"/>
    </location>
</feature>
<dbReference type="PROSITE" id="PS50109">
    <property type="entry name" value="HIS_KIN"/>
    <property type="match status" value="1"/>
</dbReference>
<evidence type="ECO:0000256" key="1">
    <source>
        <dbReference type="ARBA" id="ARBA00000085"/>
    </source>
</evidence>
<keyword evidence="7" id="KW-1133">Transmembrane helix</keyword>
<comment type="caution">
    <text evidence="9">The sequence shown here is derived from an EMBL/GenBank/DDBJ whole genome shotgun (WGS) entry which is preliminary data.</text>
</comment>
<keyword evidence="7" id="KW-0812">Transmembrane</keyword>
<dbReference type="Pfam" id="PF05227">
    <property type="entry name" value="CHASE3"/>
    <property type="match status" value="1"/>
</dbReference>
<feature type="transmembrane region" description="Helical" evidence="7">
    <location>
        <begin position="26"/>
        <end position="43"/>
    </location>
</feature>
<dbReference type="InterPro" id="IPR036097">
    <property type="entry name" value="HisK_dim/P_sf"/>
</dbReference>
<evidence type="ECO:0000256" key="5">
    <source>
        <dbReference type="ARBA" id="ARBA00022777"/>
    </source>
</evidence>
<dbReference type="InterPro" id="IPR003661">
    <property type="entry name" value="HisK_dim/P_dom"/>
</dbReference>
<keyword evidence="5" id="KW-0418">Kinase</keyword>
<name>A0A433LE52_9GAMM</name>
<dbReference type="InterPro" id="IPR004358">
    <property type="entry name" value="Sig_transdc_His_kin-like_C"/>
</dbReference>
<keyword evidence="7" id="KW-0472">Membrane</keyword>
<dbReference type="GO" id="GO:0000155">
    <property type="term" value="F:phosphorelay sensor kinase activity"/>
    <property type="evidence" value="ECO:0007669"/>
    <property type="project" value="InterPro"/>
</dbReference>
<dbReference type="CDD" id="cd16922">
    <property type="entry name" value="HATPase_EvgS-ArcB-TorS-like"/>
    <property type="match status" value="1"/>
</dbReference>
<dbReference type="Proteomes" id="UP000286912">
    <property type="component" value="Unassembled WGS sequence"/>
</dbReference>
<dbReference type="SMART" id="SM00387">
    <property type="entry name" value="HATPase_c"/>
    <property type="match status" value="1"/>
</dbReference>
<dbReference type="InterPro" id="IPR003594">
    <property type="entry name" value="HATPase_dom"/>
</dbReference>
<keyword evidence="6" id="KW-0902">Two-component regulatory system</keyword>
<dbReference type="AlphaFoldDB" id="A0A433LE52"/>
<feature type="transmembrane region" description="Helical" evidence="7">
    <location>
        <begin position="200"/>
        <end position="221"/>
    </location>
</feature>
<dbReference type="PRINTS" id="PR00344">
    <property type="entry name" value="BCTRLSENSOR"/>
</dbReference>
<keyword evidence="10" id="KW-1185">Reference proteome</keyword>
<dbReference type="SMART" id="SM00388">
    <property type="entry name" value="HisKA"/>
    <property type="match status" value="1"/>
</dbReference>
<dbReference type="SUPFAM" id="SSF47384">
    <property type="entry name" value="Homodimeric domain of signal transducing histidine kinase"/>
    <property type="match status" value="1"/>
</dbReference>
<evidence type="ECO:0000256" key="3">
    <source>
        <dbReference type="ARBA" id="ARBA00022553"/>
    </source>
</evidence>
<organism evidence="9 10">
    <name type="scientific">Vreelandella populi</name>
    <dbReference type="NCBI Taxonomy" id="2498858"/>
    <lineage>
        <taxon>Bacteria</taxon>
        <taxon>Pseudomonadati</taxon>
        <taxon>Pseudomonadota</taxon>
        <taxon>Gammaproteobacteria</taxon>
        <taxon>Oceanospirillales</taxon>
        <taxon>Halomonadaceae</taxon>
        <taxon>Vreelandella</taxon>
    </lineage>
</organism>
<dbReference type="InterPro" id="IPR007891">
    <property type="entry name" value="CHASE3"/>
</dbReference>
<evidence type="ECO:0000313" key="9">
    <source>
        <dbReference type="EMBL" id="RUR47489.1"/>
    </source>
</evidence>
<evidence type="ECO:0000256" key="4">
    <source>
        <dbReference type="ARBA" id="ARBA00022679"/>
    </source>
</evidence>
<dbReference type="InterPro" id="IPR050736">
    <property type="entry name" value="Sensor_HK_Regulatory"/>
</dbReference>
<proteinExistence type="predicted"/>
<protein>
    <recommendedName>
        <fullName evidence="2">histidine kinase</fullName>
        <ecNumber evidence="2">2.7.13.3</ecNumber>
    </recommendedName>
</protein>
<dbReference type="SUPFAM" id="SSF55874">
    <property type="entry name" value="ATPase domain of HSP90 chaperone/DNA topoisomerase II/histidine kinase"/>
    <property type="match status" value="1"/>
</dbReference>
<dbReference type="CDD" id="cd19410">
    <property type="entry name" value="HK9-like_sensor"/>
    <property type="match status" value="1"/>
</dbReference>
<dbReference type="RefSeq" id="WP_126952061.1">
    <property type="nucleotide sequence ID" value="NZ_RZHD01000004.1"/>
</dbReference>
<dbReference type="CDD" id="cd00082">
    <property type="entry name" value="HisKA"/>
    <property type="match status" value="1"/>
</dbReference>
<dbReference type="Gene3D" id="3.30.565.10">
    <property type="entry name" value="Histidine kinase-like ATPase, C-terminal domain"/>
    <property type="match status" value="1"/>
</dbReference>
<evidence type="ECO:0000259" key="8">
    <source>
        <dbReference type="PROSITE" id="PS50109"/>
    </source>
</evidence>